<dbReference type="GO" id="GO:0032991">
    <property type="term" value="C:protein-containing complex"/>
    <property type="evidence" value="ECO:0007669"/>
    <property type="project" value="TreeGrafter"/>
</dbReference>
<dbReference type="SUPFAM" id="SSF53335">
    <property type="entry name" value="S-adenosyl-L-methionine-dependent methyltransferases"/>
    <property type="match status" value="1"/>
</dbReference>
<reference evidence="1" key="1">
    <citation type="journal article" date="2023" name="Insect Mol. Biol.">
        <title>Genome sequencing provides insights into the evolution of gene families encoding plant cell wall-degrading enzymes in longhorned beetles.</title>
        <authorList>
            <person name="Shin N.R."/>
            <person name="Okamura Y."/>
            <person name="Kirsch R."/>
            <person name="Pauchet Y."/>
        </authorList>
    </citation>
    <scope>NUCLEOTIDE SEQUENCE</scope>
    <source>
        <strain evidence="1">AMC_N1</strain>
    </source>
</reference>
<evidence type="ECO:0000313" key="2">
    <source>
        <dbReference type="Proteomes" id="UP001162162"/>
    </source>
</evidence>
<gene>
    <name evidence="1" type="ORF">NQ318_002736</name>
</gene>
<dbReference type="PANTHER" id="PTHR14614">
    <property type="entry name" value="HEPATOCELLULAR CARCINOMA-ASSOCIATED ANTIGEN"/>
    <property type="match status" value="1"/>
</dbReference>
<dbReference type="PANTHER" id="PTHR14614:SF44">
    <property type="entry name" value="PROTEIN N-LYSINE METHYLTRANSFERASE METTL21D"/>
    <property type="match status" value="1"/>
</dbReference>
<dbReference type="InterPro" id="IPR019410">
    <property type="entry name" value="Methyltransf_16"/>
</dbReference>
<dbReference type="Pfam" id="PF10294">
    <property type="entry name" value="Methyltransf_16"/>
    <property type="match status" value="1"/>
</dbReference>
<protein>
    <submittedName>
        <fullName evidence="1">Uncharacterized protein</fullName>
    </submittedName>
</protein>
<proteinExistence type="predicted"/>
<organism evidence="1 2">
    <name type="scientific">Aromia moschata</name>
    <dbReference type="NCBI Taxonomy" id="1265417"/>
    <lineage>
        <taxon>Eukaryota</taxon>
        <taxon>Metazoa</taxon>
        <taxon>Ecdysozoa</taxon>
        <taxon>Arthropoda</taxon>
        <taxon>Hexapoda</taxon>
        <taxon>Insecta</taxon>
        <taxon>Pterygota</taxon>
        <taxon>Neoptera</taxon>
        <taxon>Endopterygota</taxon>
        <taxon>Coleoptera</taxon>
        <taxon>Polyphaga</taxon>
        <taxon>Cucujiformia</taxon>
        <taxon>Chrysomeloidea</taxon>
        <taxon>Cerambycidae</taxon>
        <taxon>Cerambycinae</taxon>
        <taxon>Callichromatini</taxon>
        <taxon>Aromia</taxon>
    </lineage>
</organism>
<feature type="non-terminal residue" evidence="1">
    <location>
        <position position="1"/>
    </location>
</feature>
<accession>A0AAV8Y5B8</accession>
<dbReference type="GO" id="GO:0005829">
    <property type="term" value="C:cytosol"/>
    <property type="evidence" value="ECO:0007669"/>
    <property type="project" value="TreeGrafter"/>
</dbReference>
<name>A0AAV8Y5B8_9CUCU</name>
<dbReference type="AlphaFoldDB" id="A0AAV8Y5B8"/>
<dbReference type="InterPro" id="IPR029063">
    <property type="entry name" value="SAM-dependent_MTases_sf"/>
</dbReference>
<keyword evidence="2" id="KW-1185">Reference proteome</keyword>
<sequence>GFVRDFDIETVSKTLRLHQKLEGDVSCVVWDTSIVLAKYLEKMCEKRHDRLENLNVLELGAGVGCVGLTAVCLGANVLLTDLSEVLPSLKLNVHSNKSNWHNGKGCADVAPLVWGQDLEIEPRPDLIVLADCVYYKKSVDLLIKTLRGAGVELRDTDKQKECWEYFLESVRHDFNLYDVPLNEQDAEYCSADIVLMKLNKTIQTYTKL</sequence>
<comment type="caution">
    <text evidence="1">The sequence shown here is derived from an EMBL/GenBank/DDBJ whole genome shotgun (WGS) entry which is preliminary data.</text>
</comment>
<dbReference type="Gene3D" id="3.40.50.150">
    <property type="entry name" value="Vaccinia Virus protein VP39"/>
    <property type="match status" value="1"/>
</dbReference>
<evidence type="ECO:0000313" key="1">
    <source>
        <dbReference type="EMBL" id="KAJ8945894.1"/>
    </source>
</evidence>
<dbReference type="EMBL" id="JAPWTK010000204">
    <property type="protein sequence ID" value="KAJ8945894.1"/>
    <property type="molecule type" value="Genomic_DNA"/>
</dbReference>
<dbReference type="Proteomes" id="UP001162162">
    <property type="component" value="Unassembled WGS sequence"/>
</dbReference>